<keyword evidence="3" id="KW-1185">Reference proteome</keyword>
<dbReference type="Proteomes" id="UP001142810">
    <property type="component" value="Unassembled WGS sequence"/>
</dbReference>
<gene>
    <name evidence="2" type="ORF">OPS25_02420</name>
</gene>
<reference evidence="2" key="1">
    <citation type="submission" date="2022-11" db="EMBL/GenBank/DDBJ databases">
        <title>Alteromonas sp. nov., isolated from sea water of the Qingdao.</title>
        <authorList>
            <person name="Wang Q."/>
        </authorList>
    </citation>
    <scope>NUCLEOTIDE SEQUENCE</scope>
    <source>
        <strain evidence="2">ASW11-7</strain>
    </source>
</reference>
<evidence type="ECO:0000259" key="1">
    <source>
        <dbReference type="Pfam" id="PF07883"/>
    </source>
</evidence>
<dbReference type="InterPro" id="IPR053146">
    <property type="entry name" value="QDO-like"/>
</dbReference>
<dbReference type="PANTHER" id="PTHR36440:SF1">
    <property type="entry name" value="PUTATIVE (AFU_ORTHOLOGUE AFUA_8G07350)-RELATED"/>
    <property type="match status" value="1"/>
</dbReference>
<dbReference type="Pfam" id="PF07883">
    <property type="entry name" value="Cupin_2"/>
    <property type="match status" value="1"/>
</dbReference>
<protein>
    <submittedName>
        <fullName evidence="2">Cupin domain-containing protein</fullName>
    </submittedName>
</protein>
<dbReference type="RefSeq" id="WP_265616050.1">
    <property type="nucleotide sequence ID" value="NZ_JAPFRD010000002.1"/>
</dbReference>
<dbReference type="PANTHER" id="PTHR36440">
    <property type="entry name" value="PUTATIVE (AFU_ORTHOLOGUE AFUA_8G07350)-RELATED"/>
    <property type="match status" value="1"/>
</dbReference>
<dbReference type="InterPro" id="IPR014710">
    <property type="entry name" value="RmlC-like_jellyroll"/>
</dbReference>
<dbReference type="InterPro" id="IPR013096">
    <property type="entry name" value="Cupin_2"/>
</dbReference>
<dbReference type="InterPro" id="IPR011051">
    <property type="entry name" value="RmlC_Cupin_sf"/>
</dbReference>
<organism evidence="2 3">
    <name type="scientific">Alteromonas aquimaris</name>
    <dbReference type="NCBI Taxonomy" id="2998417"/>
    <lineage>
        <taxon>Bacteria</taxon>
        <taxon>Pseudomonadati</taxon>
        <taxon>Pseudomonadota</taxon>
        <taxon>Gammaproteobacteria</taxon>
        <taxon>Alteromonadales</taxon>
        <taxon>Alteromonadaceae</taxon>
        <taxon>Alteromonas/Salinimonas group</taxon>
        <taxon>Alteromonas</taxon>
    </lineage>
</organism>
<dbReference type="Gene3D" id="2.60.120.10">
    <property type="entry name" value="Jelly Rolls"/>
    <property type="match status" value="1"/>
</dbReference>
<dbReference type="EMBL" id="JAPFRD010000002">
    <property type="protein sequence ID" value="MCW8107355.1"/>
    <property type="molecule type" value="Genomic_DNA"/>
</dbReference>
<feature type="domain" description="Cupin type-2" evidence="1">
    <location>
        <begin position="42"/>
        <end position="104"/>
    </location>
</feature>
<dbReference type="SUPFAM" id="SSF51182">
    <property type="entry name" value="RmlC-like cupins"/>
    <property type="match status" value="1"/>
</dbReference>
<proteinExistence type="predicted"/>
<sequence length="152" mass="16804">MATSPLIRHAQDGIWLNVLGMQIKFLCTTDDTQGRYSSMLNTVPKGLGAPPHQHPWDEAFYVLKGEVEFTLNGDQHVLKEGDYVLAPANAVHAFKGLSDQEGLLIAFESPGHSHHFFQEINDSVKTLPDDLTKMPDIGQRHQVTFIQPGTAA</sequence>
<accession>A0ABT3P4C7</accession>
<comment type="caution">
    <text evidence="2">The sequence shown here is derived from an EMBL/GenBank/DDBJ whole genome shotgun (WGS) entry which is preliminary data.</text>
</comment>
<name>A0ABT3P4C7_9ALTE</name>
<evidence type="ECO:0000313" key="3">
    <source>
        <dbReference type="Proteomes" id="UP001142810"/>
    </source>
</evidence>
<evidence type="ECO:0000313" key="2">
    <source>
        <dbReference type="EMBL" id="MCW8107355.1"/>
    </source>
</evidence>